<feature type="compositionally biased region" description="Low complexity" evidence="1">
    <location>
        <begin position="1"/>
        <end position="18"/>
    </location>
</feature>
<organism evidence="2 3">
    <name type="scientific">Polaromonas eurypsychrophila</name>
    <dbReference type="NCBI Taxonomy" id="1614635"/>
    <lineage>
        <taxon>Bacteria</taxon>
        <taxon>Pseudomonadati</taxon>
        <taxon>Pseudomonadota</taxon>
        <taxon>Betaproteobacteria</taxon>
        <taxon>Burkholderiales</taxon>
        <taxon>Comamonadaceae</taxon>
        <taxon>Polaromonas</taxon>
    </lineage>
</organism>
<evidence type="ECO:0000313" key="2">
    <source>
        <dbReference type="EMBL" id="GGA87500.1"/>
    </source>
</evidence>
<evidence type="ECO:0000313" key="3">
    <source>
        <dbReference type="Proteomes" id="UP000620596"/>
    </source>
</evidence>
<dbReference type="Proteomes" id="UP000620596">
    <property type="component" value="Unassembled WGS sequence"/>
</dbReference>
<protein>
    <submittedName>
        <fullName evidence="2">Uncharacterized protein</fullName>
    </submittedName>
</protein>
<feature type="region of interest" description="Disordered" evidence="1">
    <location>
        <begin position="1"/>
        <end position="21"/>
    </location>
</feature>
<proteinExistence type="predicted"/>
<accession>A0A916S736</accession>
<keyword evidence="3" id="KW-1185">Reference proteome</keyword>
<comment type="caution">
    <text evidence="2">The sequence shown here is derived from an EMBL/GenBank/DDBJ whole genome shotgun (WGS) entry which is preliminary data.</text>
</comment>
<dbReference type="AlphaFoldDB" id="A0A916S736"/>
<name>A0A916S736_9BURK</name>
<reference evidence="2" key="1">
    <citation type="journal article" date="2014" name="Int. J. Syst. Evol. Microbiol.">
        <title>Complete genome sequence of Corynebacterium casei LMG S-19264T (=DSM 44701T), isolated from a smear-ripened cheese.</title>
        <authorList>
            <consortium name="US DOE Joint Genome Institute (JGI-PGF)"/>
            <person name="Walter F."/>
            <person name="Albersmeier A."/>
            <person name="Kalinowski J."/>
            <person name="Ruckert C."/>
        </authorList>
    </citation>
    <scope>NUCLEOTIDE SEQUENCE</scope>
    <source>
        <strain evidence="2">CGMCC 1.15322</strain>
    </source>
</reference>
<evidence type="ECO:0000256" key="1">
    <source>
        <dbReference type="SAM" id="MobiDB-lite"/>
    </source>
</evidence>
<gene>
    <name evidence="2" type="ORF">GCM10011496_05180</name>
</gene>
<sequence length="109" mass="11454">MPGNAAEAAARGPIAPSAMRTKDPKGVFAKCPYWSTTSTLAGALVKRENPGQVALHIGYAGSACRVRTEPLRRRAFVGLRHLLPQRDAGTRIEACVVGMVPASNAAQSV</sequence>
<dbReference type="EMBL" id="BMIG01000002">
    <property type="protein sequence ID" value="GGA87500.1"/>
    <property type="molecule type" value="Genomic_DNA"/>
</dbReference>
<reference evidence="2" key="2">
    <citation type="submission" date="2020-09" db="EMBL/GenBank/DDBJ databases">
        <authorList>
            <person name="Sun Q."/>
            <person name="Zhou Y."/>
        </authorList>
    </citation>
    <scope>NUCLEOTIDE SEQUENCE</scope>
    <source>
        <strain evidence="2">CGMCC 1.15322</strain>
    </source>
</reference>